<feature type="compositionally biased region" description="Polar residues" evidence="1">
    <location>
        <begin position="54"/>
        <end position="63"/>
    </location>
</feature>
<dbReference type="RefSeq" id="XP_003666601.1">
    <property type="nucleotide sequence ID" value="XM_003666553.1"/>
</dbReference>
<dbReference type="EMBL" id="CP003008">
    <property type="protein sequence ID" value="AEO61356.1"/>
    <property type="molecule type" value="Genomic_DNA"/>
</dbReference>
<dbReference type="InParanoid" id="G2QP35"/>
<evidence type="ECO:0000256" key="1">
    <source>
        <dbReference type="SAM" id="MobiDB-lite"/>
    </source>
</evidence>
<accession>G2QP35</accession>
<keyword evidence="3" id="KW-1185">Reference proteome</keyword>
<reference evidence="2 3" key="1">
    <citation type="journal article" date="2011" name="Nat. Biotechnol.">
        <title>Comparative genomic analysis of the thermophilic biomass-degrading fungi Myceliophthora thermophila and Thielavia terrestris.</title>
        <authorList>
            <person name="Berka R.M."/>
            <person name="Grigoriev I.V."/>
            <person name="Otillar R."/>
            <person name="Salamov A."/>
            <person name="Grimwood J."/>
            <person name="Reid I."/>
            <person name="Ishmael N."/>
            <person name="John T."/>
            <person name="Darmond C."/>
            <person name="Moisan M.-C."/>
            <person name="Henrissat B."/>
            <person name="Coutinho P.M."/>
            <person name="Lombard V."/>
            <person name="Natvig D.O."/>
            <person name="Lindquist E."/>
            <person name="Schmutz J."/>
            <person name="Lucas S."/>
            <person name="Harris P."/>
            <person name="Powlowski J."/>
            <person name="Bellemare A."/>
            <person name="Taylor D."/>
            <person name="Butler G."/>
            <person name="de Vries R.P."/>
            <person name="Allijn I.E."/>
            <person name="van den Brink J."/>
            <person name="Ushinsky S."/>
            <person name="Storms R."/>
            <person name="Powell A.J."/>
            <person name="Paulsen I.T."/>
            <person name="Elbourne L.D.H."/>
            <person name="Baker S.E."/>
            <person name="Magnuson J."/>
            <person name="LaBoissiere S."/>
            <person name="Clutterbuck A.J."/>
            <person name="Martinez D."/>
            <person name="Wogulis M."/>
            <person name="de Leon A.L."/>
            <person name="Rey M.W."/>
            <person name="Tsang A."/>
        </authorList>
    </citation>
    <scope>NUCLEOTIDE SEQUENCE [LARGE SCALE GENOMIC DNA]</scope>
    <source>
        <strain evidence="3">ATCC 42464 / BCRC 31852 / DSM 1799</strain>
    </source>
</reference>
<dbReference type="VEuPathDB" id="FungiDB:MYCTH_2311417"/>
<dbReference type="AlphaFoldDB" id="G2QP35"/>
<gene>
    <name evidence="2" type="ORF">MYCTH_2311417</name>
</gene>
<evidence type="ECO:0000313" key="2">
    <source>
        <dbReference type="EMBL" id="AEO61356.1"/>
    </source>
</evidence>
<dbReference type="GeneID" id="11506652"/>
<feature type="compositionally biased region" description="Basic and acidic residues" evidence="1">
    <location>
        <begin position="13"/>
        <end position="27"/>
    </location>
</feature>
<feature type="compositionally biased region" description="Polar residues" evidence="1">
    <location>
        <begin position="28"/>
        <end position="39"/>
    </location>
</feature>
<dbReference type="HOGENOM" id="CLU_2723982_0_0_1"/>
<sequence>MPEAIRGGSAPHRCRDTEALADNDSRNLHSSSNKQSNQIADRGNIHCPIHGSIGATQTTSNSRYYPPDLKSL</sequence>
<dbReference type="Proteomes" id="UP000007322">
    <property type="component" value="Chromosome 7"/>
</dbReference>
<feature type="region of interest" description="Disordered" evidence="1">
    <location>
        <begin position="1"/>
        <end position="72"/>
    </location>
</feature>
<name>G2QP35_THET4</name>
<proteinExistence type="predicted"/>
<evidence type="ECO:0000313" key="3">
    <source>
        <dbReference type="Proteomes" id="UP000007322"/>
    </source>
</evidence>
<organism evidence="2 3">
    <name type="scientific">Thermothelomyces thermophilus (strain ATCC 42464 / BCRC 31852 / DSM 1799)</name>
    <name type="common">Sporotrichum thermophile</name>
    <dbReference type="NCBI Taxonomy" id="573729"/>
    <lineage>
        <taxon>Eukaryota</taxon>
        <taxon>Fungi</taxon>
        <taxon>Dikarya</taxon>
        <taxon>Ascomycota</taxon>
        <taxon>Pezizomycotina</taxon>
        <taxon>Sordariomycetes</taxon>
        <taxon>Sordariomycetidae</taxon>
        <taxon>Sordariales</taxon>
        <taxon>Chaetomiaceae</taxon>
        <taxon>Thermothelomyces</taxon>
    </lineage>
</organism>
<dbReference type="KEGG" id="mtm:MYCTH_2311417"/>
<protein>
    <submittedName>
        <fullName evidence="2">Uncharacterized protein</fullName>
    </submittedName>
</protein>